<dbReference type="SUPFAM" id="SSF81383">
    <property type="entry name" value="F-box domain"/>
    <property type="match status" value="1"/>
</dbReference>
<comment type="caution">
    <text evidence="3">The sequence shown here is derived from an EMBL/GenBank/DDBJ whole genome shotgun (WGS) entry which is preliminary data.</text>
</comment>
<dbReference type="Pfam" id="PF00646">
    <property type="entry name" value="F-box"/>
    <property type="match status" value="1"/>
</dbReference>
<gene>
    <name evidence="3" type="ORF">TIFTF001_013136</name>
</gene>
<dbReference type="PANTHER" id="PTHR31672:SF13">
    <property type="entry name" value="F-BOX PROTEIN CPR30-LIKE"/>
    <property type="match status" value="1"/>
</dbReference>
<evidence type="ECO:0000259" key="2">
    <source>
        <dbReference type="PROSITE" id="PS50181"/>
    </source>
</evidence>
<dbReference type="InterPro" id="IPR036047">
    <property type="entry name" value="F-box-like_dom_sf"/>
</dbReference>
<evidence type="ECO:0000313" key="3">
    <source>
        <dbReference type="EMBL" id="GMN43933.1"/>
    </source>
</evidence>
<dbReference type="SMART" id="SM00256">
    <property type="entry name" value="FBOX"/>
    <property type="match status" value="1"/>
</dbReference>
<evidence type="ECO:0000313" key="4">
    <source>
        <dbReference type="Proteomes" id="UP001187192"/>
    </source>
</evidence>
<evidence type="ECO:0000256" key="1">
    <source>
        <dbReference type="SAM" id="MobiDB-lite"/>
    </source>
</evidence>
<organism evidence="3 4">
    <name type="scientific">Ficus carica</name>
    <name type="common">Common fig</name>
    <dbReference type="NCBI Taxonomy" id="3494"/>
    <lineage>
        <taxon>Eukaryota</taxon>
        <taxon>Viridiplantae</taxon>
        <taxon>Streptophyta</taxon>
        <taxon>Embryophyta</taxon>
        <taxon>Tracheophyta</taxon>
        <taxon>Spermatophyta</taxon>
        <taxon>Magnoliopsida</taxon>
        <taxon>eudicotyledons</taxon>
        <taxon>Gunneridae</taxon>
        <taxon>Pentapetalae</taxon>
        <taxon>rosids</taxon>
        <taxon>fabids</taxon>
        <taxon>Rosales</taxon>
        <taxon>Moraceae</taxon>
        <taxon>Ficeae</taxon>
        <taxon>Ficus</taxon>
    </lineage>
</organism>
<dbReference type="NCBIfam" id="TIGR01640">
    <property type="entry name" value="F_box_assoc_1"/>
    <property type="match status" value="1"/>
</dbReference>
<name>A0AA88ADP2_FICCA</name>
<dbReference type="PROSITE" id="PS50181">
    <property type="entry name" value="FBOX"/>
    <property type="match status" value="1"/>
</dbReference>
<keyword evidence="4" id="KW-1185">Reference proteome</keyword>
<dbReference type="InterPro" id="IPR050796">
    <property type="entry name" value="SCF_F-box_component"/>
</dbReference>
<dbReference type="EMBL" id="BTGU01000017">
    <property type="protein sequence ID" value="GMN43933.1"/>
    <property type="molecule type" value="Genomic_DNA"/>
</dbReference>
<dbReference type="Gene3D" id="1.20.1280.50">
    <property type="match status" value="1"/>
</dbReference>
<sequence>MARFSDLPEELLEEIMSWLPPESLKQFKCVHKSWYFYITALMNDPEFVAKHLLNAKNKLLSHPLLYFTSLWTISCPQERNDSSEASYLLSIASTDSSSVNDCIPCVTEDLKFLNSGHFYECSKVVSHCNGIICFYDYYSQEEKNIIFLVNPALRELKTVPDAHFDDDYEIRGVGFGYDSRANDYKVVTIKSEDELSAGPFKAEVYSLGTNSWKEIELNVEIIYFSMYEYQVVYCNGVCYWYFWDIDVSIVAFDFSNELFQSIPYPEKAPRIVEQDDALEKSSKIAVWNGSIALFIYLELDPLLIDMWVLDACSGGVEGSYSWTRHQTIEPLVGINQPVLFWGNEVLFMENKDLEIVPYHLSTKELDDRFMSTERFSNRLVICEKSLVSVLKKRTGEAQKMQSANMCMGWADKEAKHDEMVQKQTEEEQPSVIVEIQKWLNQMTDCLANVDVVLQRLLPGVDPSPPPTIKKSIEPSTSHSSTSTDPLQQPSIILNMLRSMRRMIDSHTKSVNRLHRLFPGIDISMPPPLPLILQALLTQDEDNDDTNSDD</sequence>
<feature type="region of interest" description="Disordered" evidence="1">
    <location>
        <begin position="458"/>
        <end position="489"/>
    </location>
</feature>
<accession>A0AA88ADP2</accession>
<dbReference type="InterPro" id="IPR017451">
    <property type="entry name" value="F-box-assoc_interact_dom"/>
</dbReference>
<dbReference type="Pfam" id="PF08268">
    <property type="entry name" value="FBA_3"/>
    <property type="match status" value="1"/>
</dbReference>
<dbReference type="PANTHER" id="PTHR31672">
    <property type="entry name" value="BNACNNG10540D PROTEIN"/>
    <property type="match status" value="1"/>
</dbReference>
<dbReference type="InterPro" id="IPR001810">
    <property type="entry name" value="F-box_dom"/>
</dbReference>
<dbReference type="CDD" id="cd22157">
    <property type="entry name" value="F-box_AtFBW1-like"/>
    <property type="match status" value="1"/>
</dbReference>
<proteinExistence type="predicted"/>
<reference evidence="3" key="1">
    <citation type="submission" date="2023-07" db="EMBL/GenBank/DDBJ databases">
        <title>draft genome sequence of fig (Ficus carica).</title>
        <authorList>
            <person name="Takahashi T."/>
            <person name="Nishimura K."/>
        </authorList>
    </citation>
    <scope>NUCLEOTIDE SEQUENCE</scope>
</reference>
<dbReference type="Proteomes" id="UP001187192">
    <property type="component" value="Unassembled WGS sequence"/>
</dbReference>
<dbReference type="AlphaFoldDB" id="A0AA88ADP2"/>
<dbReference type="InterPro" id="IPR013187">
    <property type="entry name" value="F-box-assoc_dom_typ3"/>
</dbReference>
<protein>
    <recommendedName>
        <fullName evidence="2">F-box domain-containing protein</fullName>
    </recommendedName>
</protein>
<feature type="domain" description="F-box" evidence="2">
    <location>
        <begin position="1"/>
        <end position="52"/>
    </location>
</feature>